<accession>A0A024TKZ6</accession>
<sequence>MASYLDTGLHDQLRKLEHIHLKHQVVTVWYVKNQIRVLEQRTAQLDPSPAEAVDTAEFLLHFVPLLVKLILAQRQVQIAMLRWIANLNRAFGMDVLRPVSTAIVAGVLKSSRGLRRQFVMQTLIHATRFDTQIVLAEMDRRDMNDRAVRVEMHRYMSTIFKEWSPYDMQYRAPSPSQPVLPTHAAAPPSSSLPSAPIAA</sequence>
<feature type="region of interest" description="Disordered" evidence="1">
    <location>
        <begin position="174"/>
        <end position="199"/>
    </location>
</feature>
<organism evidence="2">
    <name type="scientific">Aphanomyces invadans</name>
    <dbReference type="NCBI Taxonomy" id="157072"/>
    <lineage>
        <taxon>Eukaryota</taxon>
        <taxon>Sar</taxon>
        <taxon>Stramenopiles</taxon>
        <taxon>Oomycota</taxon>
        <taxon>Saprolegniomycetes</taxon>
        <taxon>Saprolegniales</taxon>
        <taxon>Verrucalvaceae</taxon>
        <taxon>Aphanomyces</taxon>
    </lineage>
</organism>
<evidence type="ECO:0000256" key="1">
    <source>
        <dbReference type="SAM" id="MobiDB-lite"/>
    </source>
</evidence>
<dbReference type="GeneID" id="20088995"/>
<feature type="compositionally biased region" description="Low complexity" evidence="1">
    <location>
        <begin position="184"/>
        <end position="199"/>
    </location>
</feature>
<dbReference type="OrthoDB" id="62884at2759"/>
<dbReference type="EMBL" id="KI913986">
    <property type="protein sequence ID" value="ETV94286.1"/>
    <property type="molecule type" value="Genomic_DNA"/>
</dbReference>
<dbReference type="RefSeq" id="XP_008877048.1">
    <property type="nucleotide sequence ID" value="XM_008878826.1"/>
</dbReference>
<name>A0A024TKZ6_9STRA</name>
<protein>
    <recommendedName>
        <fullName evidence="3">CLASP N-terminal domain-containing protein</fullName>
    </recommendedName>
</protein>
<proteinExistence type="predicted"/>
<evidence type="ECO:0008006" key="3">
    <source>
        <dbReference type="Google" id="ProtNLM"/>
    </source>
</evidence>
<gene>
    <name evidence="2" type="ORF">H310_11945</name>
</gene>
<dbReference type="AlphaFoldDB" id="A0A024TKZ6"/>
<evidence type="ECO:0000313" key="2">
    <source>
        <dbReference type="EMBL" id="ETV94286.1"/>
    </source>
</evidence>
<dbReference type="VEuPathDB" id="FungiDB:H310_11945"/>
<reference evidence="2" key="1">
    <citation type="submission" date="2013-12" db="EMBL/GenBank/DDBJ databases">
        <title>The Genome Sequence of Aphanomyces invadans NJM9701.</title>
        <authorList>
            <consortium name="The Broad Institute Genomics Platform"/>
            <person name="Russ C."/>
            <person name="Tyler B."/>
            <person name="van West P."/>
            <person name="Dieguez-Uribeondo J."/>
            <person name="Young S.K."/>
            <person name="Zeng Q."/>
            <person name="Gargeya S."/>
            <person name="Fitzgerald M."/>
            <person name="Abouelleil A."/>
            <person name="Alvarado L."/>
            <person name="Chapman S.B."/>
            <person name="Gainer-Dewar J."/>
            <person name="Goldberg J."/>
            <person name="Griggs A."/>
            <person name="Gujja S."/>
            <person name="Hansen M."/>
            <person name="Howarth C."/>
            <person name="Imamovic A."/>
            <person name="Ireland A."/>
            <person name="Larimer J."/>
            <person name="McCowan C."/>
            <person name="Murphy C."/>
            <person name="Pearson M."/>
            <person name="Poon T.W."/>
            <person name="Priest M."/>
            <person name="Roberts A."/>
            <person name="Saif S."/>
            <person name="Shea T."/>
            <person name="Sykes S."/>
            <person name="Wortman J."/>
            <person name="Nusbaum C."/>
            <person name="Birren B."/>
        </authorList>
    </citation>
    <scope>NUCLEOTIDE SEQUENCE [LARGE SCALE GENOMIC DNA]</scope>
    <source>
        <strain evidence="2">NJM9701</strain>
    </source>
</reference>